<dbReference type="RefSeq" id="WP_062944529.1">
    <property type="nucleotide sequence ID" value="NZ_CP171846.1"/>
</dbReference>
<feature type="transmembrane region" description="Helical" evidence="1">
    <location>
        <begin position="30"/>
        <end position="51"/>
    </location>
</feature>
<accession>A0A154IAC4</accession>
<name>A0A154IAC4_RHILE</name>
<keyword evidence="1" id="KW-0472">Membrane</keyword>
<evidence type="ECO:0008006" key="3">
    <source>
        <dbReference type="Google" id="ProtNLM"/>
    </source>
</evidence>
<keyword evidence="1" id="KW-1133">Transmembrane helix</keyword>
<dbReference type="AlphaFoldDB" id="A0A154IAC4"/>
<evidence type="ECO:0000313" key="2">
    <source>
        <dbReference type="EMBL" id="KZA97528.1"/>
    </source>
</evidence>
<keyword evidence="1" id="KW-0812">Transmembrane</keyword>
<dbReference type="EMBL" id="LVYU01000133">
    <property type="protein sequence ID" value="KZA97528.1"/>
    <property type="molecule type" value="Genomic_DNA"/>
</dbReference>
<reference evidence="2" key="1">
    <citation type="submission" date="2016-03" db="EMBL/GenBank/DDBJ databases">
        <title>Microsymbionts genomes from the relict species Vavilovia formosa.</title>
        <authorList>
            <person name="Chirak E."/>
            <person name="Kimeklis A."/>
            <person name="Kopat V."/>
            <person name="Andronov E."/>
        </authorList>
    </citation>
    <scope>NUCLEOTIDE SEQUENCE [LARGE SCALE GENOMIC DNA]</scope>
    <source>
        <strain evidence="2">Vaf12</strain>
    </source>
</reference>
<sequence>MPGLPSTHTEPMGGPPGRGLLMRLHRDRRGLASIEFVLAAPVILLIVIFVIHANRISTKKVETMLAMRNAAFAEANGLDCTSDFSNVFPIPALPALPGRDAMSCSRTPSHEGDGDPQRTFVWDDVQKTLEGENNKRKFGTIVGDLANEKPQLVTATADRVYKFRDSDDLDTIRSIRWKDAFTVDDSTLFASHNNDTTRRGYDPTLRREIRGVASDSGDLFDGVFPGAK</sequence>
<gene>
    <name evidence="2" type="ORF">A4A59_31625</name>
</gene>
<comment type="caution">
    <text evidence="2">The sequence shown here is derived from an EMBL/GenBank/DDBJ whole genome shotgun (WGS) entry which is preliminary data.</text>
</comment>
<protein>
    <recommendedName>
        <fullName evidence="3">Pilus assembly protein</fullName>
    </recommendedName>
</protein>
<organism evidence="2">
    <name type="scientific">Rhizobium leguminosarum</name>
    <dbReference type="NCBI Taxonomy" id="384"/>
    <lineage>
        <taxon>Bacteria</taxon>
        <taxon>Pseudomonadati</taxon>
        <taxon>Pseudomonadota</taxon>
        <taxon>Alphaproteobacteria</taxon>
        <taxon>Hyphomicrobiales</taxon>
        <taxon>Rhizobiaceae</taxon>
        <taxon>Rhizobium/Agrobacterium group</taxon>
        <taxon>Rhizobium</taxon>
    </lineage>
</organism>
<proteinExistence type="predicted"/>
<evidence type="ECO:0000256" key="1">
    <source>
        <dbReference type="SAM" id="Phobius"/>
    </source>
</evidence>